<dbReference type="EMBL" id="CAJHUB010000772">
    <property type="protein sequence ID" value="CAD7691029.1"/>
    <property type="molecule type" value="Genomic_DNA"/>
</dbReference>
<sequence length="115" mass="12299">MISAVGQRCGARALGLAWAAPTNAASGLRPRKQRQPGRLPRRSSWCRVVTLASHLLVSMFGAVTASVLGIALPLLRNLQNNPENSMEGIGLKRTPMGIVLDALEQQEGTVSKVKE</sequence>
<dbReference type="Proteomes" id="UP000645828">
    <property type="component" value="Unassembled WGS sequence"/>
</dbReference>
<feature type="transmembrane region" description="Helical" evidence="1">
    <location>
        <begin position="48"/>
        <end position="75"/>
    </location>
</feature>
<keyword evidence="1" id="KW-1133">Transmembrane helix</keyword>
<keyword evidence="1" id="KW-0812">Transmembrane</keyword>
<accession>A0A811ZQI3</accession>
<evidence type="ECO:0000313" key="2">
    <source>
        <dbReference type="EMBL" id="CAD7691029.1"/>
    </source>
</evidence>
<evidence type="ECO:0000313" key="3">
    <source>
        <dbReference type="Proteomes" id="UP000645828"/>
    </source>
</evidence>
<protein>
    <submittedName>
        <fullName evidence="2">(raccoon dog) hypothetical protein</fullName>
    </submittedName>
</protein>
<gene>
    <name evidence="2" type="ORF">NYPRO_LOCUS23823</name>
</gene>
<keyword evidence="3" id="KW-1185">Reference proteome</keyword>
<proteinExistence type="predicted"/>
<evidence type="ECO:0000256" key="1">
    <source>
        <dbReference type="SAM" id="Phobius"/>
    </source>
</evidence>
<dbReference type="AlphaFoldDB" id="A0A811ZQI3"/>
<organism evidence="2 3">
    <name type="scientific">Nyctereutes procyonoides</name>
    <name type="common">Raccoon dog</name>
    <name type="synonym">Canis procyonoides</name>
    <dbReference type="NCBI Taxonomy" id="34880"/>
    <lineage>
        <taxon>Eukaryota</taxon>
        <taxon>Metazoa</taxon>
        <taxon>Chordata</taxon>
        <taxon>Craniata</taxon>
        <taxon>Vertebrata</taxon>
        <taxon>Euteleostomi</taxon>
        <taxon>Mammalia</taxon>
        <taxon>Eutheria</taxon>
        <taxon>Laurasiatheria</taxon>
        <taxon>Carnivora</taxon>
        <taxon>Caniformia</taxon>
        <taxon>Canidae</taxon>
        <taxon>Nyctereutes</taxon>
    </lineage>
</organism>
<comment type="caution">
    <text evidence="2">The sequence shown here is derived from an EMBL/GenBank/DDBJ whole genome shotgun (WGS) entry which is preliminary data.</text>
</comment>
<reference evidence="2" key="1">
    <citation type="submission" date="2020-12" db="EMBL/GenBank/DDBJ databases">
        <authorList>
            <consortium name="Molecular Ecology Group"/>
        </authorList>
    </citation>
    <scope>NUCLEOTIDE SEQUENCE</scope>
    <source>
        <strain evidence="2">TBG_1078</strain>
    </source>
</reference>
<name>A0A811ZQI3_NYCPR</name>
<keyword evidence="1" id="KW-0472">Membrane</keyword>